<dbReference type="GeneID" id="99644956"/>
<accession>A0A0E1X1A9</accession>
<dbReference type="Pfam" id="PF19541">
    <property type="entry name" value="DUF6065"/>
    <property type="match status" value="1"/>
</dbReference>
<dbReference type="InterPro" id="IPR045709">
    <property type="entry name" value="DUF6065"/>
</dbReference>
<reference evidence="1" key="1">
    <citation type="submission" date="2009-01" db="EMBL/GenBank/DDBJ databases">
        <title>The Genome Sequence of Brucella pinnipedialis M292/94/1.</title>
        <authorList>
            <consortium name="The Broad Institute Genome Sequencing Platform"/>
            <person name="Ward D."/>
            <person name="Young S.K."/>
            <person name="Kodira C.D."/>
            <person name="Zeng Q."/>
            <person name="Koehrsen M."/>
            <person name="Alvarado L."/>
            <person name="Berlin A."/>
            <person name="Borenstein D."/>
            <person name="Chen Z."/>
            <person name="Engels R."/>
            <person name="Freedman E."/>
            <person name="Gellesch M."/>
            <person name="Goldberg J."/>
            <person name="Griggs A."/>
            <person name="Gujja S."/>
            <person name="Heiman D."/>
            <person name="Hepburn T."/>
            <person name="Howarth C."/>
            <person name="Jen D."/>
            <person name="Larson L."/>
            <person name="Lewis B."/>
            <person name="Mehta T."/>
            <person name="Park D."/>
            <person name="Pearson M."/>
            <person name="Roberts A."/>
            <person name="Saif S."/>
            <person name="Shea T."/>
            <person name="Shenoy N."/>
            <person name="Sisk P."/>
            <person name="Stolte C."/>
            <person name="Sykes S."/>
            <person name="Walk T."/>
            <person name="White J."/>
            <person name="Yandava C."/>
            <person name="Whatmore A.M."/>
            <person name="Perrett L.L."/>
            <person name="O'Callaghan D."/>
            <person name="Nusbaum C."/>
            <person name="Galagan J."/>
            <person name="Birren B."/>
        </authorList>
    </citation>
    <scope>NUCLEOTIDE SEQUENCE [LARGE SCALE GENOMIC DNA]</scope>
    <source>
        <strain evidence="1">M292/94/1</strain>
    </source>
</reference>
<dbReference type="RefSeq" id="WP_004687726.1">
    <property type="nucleotide sequence ID" value="NZ_EQ999546.1"/>
</dbReference>
<name>A0A0E1X1A9_9HYPH</name>
<sequence>MHLECFKCHDTPPKIVPGRPERSWMSSFHSRAPYRCLPLTMANSTGWEILCPTDIEVSWNGGLAKQDLLVKNVANDSISIEHFAQSHFSHGILTFHTGYLFRTPANFALWVSGAPNHIKDGIQPLTALVETEWLPFPFTMNWHMTRPGTVRFEKGEPFCFIQIIEHKKMDDVVPTIKGLSDDPTLKAQYETWSASRSNFNQALADQVPEAVKQGWQKKYFRGEIIPSSAEEILAKNHIHKRKLNNPISE</sequence>
<dbReference type="HOGENOM" id="CLU_083903_0_0_5"/>
<evidence type="ECO:0000313" key="1">
    <source>
        <dbReference type="EMBL" id="EEZ30029.1"/>
    </source>
</evidence>
<proteinExistence type="predicted"/>
<protein>
    <submittedName>
        <fullName evidence="1">Uncharacterized protein</fullName>
    </submittedName>
</protein>
<dbReference type="AlphaFoldDB" id="A0A0E1X1A9"/>
<dbReference type="EMBL" id="EQ999546">
    <property type="protein sequence ID" value="EEZ30029.1"/>
    <property type="molecule type" value="Genomic_DNA"/>
</dbReference>
<dbReference type="Proteomes" id="UP000004659">
    <property type="component" value="Unassembled WGS sequence"/>
</dbReference>
<organism evidence="1">
    <name type="scientific">Brucella pinnipedialis M292/94/1</name>
    <dbReference type="NCBI Taxonomy" id="520462"/>
    <lineage>
        <taxon>Bacteria</taxon>
        <taxon>Pseudomonadati</taxon>
        <taxon>Pseudomonadota</taxon>
        <taxon>Alphaproteobacteria</taxon>
        <taxon>Hyphomicrobiales</taxon>
        <taxon>Brucellaceae</taxon>
        <taxon>Brucella/Ochrobactrum group</taxon>
        <taxon>Brucella</taxon>
    </lineage>
</organism>
<gene>
    <name evidence="1" type="ORF">BALG_00148</name>
</gene>